<dbReference type="EnsemblProtists" id="Phyra81894">
    <property type="protein sequence ID" value="Phyra81894"/>
    <property type="gene ID" value="Phyra81894"/>
</dbReference>
<dbReference type="eggNOG" id="ENOG502T1GM">
    <property type="taxonomic scope" value="Eukaryota"/>
</dbReference>
<dbReference type="InParanoid" id="H3GWM9"/>
<proteinExistence type="predicted"/>
<evidence type="ECO:0000313" key="2">
    <source>
        <dbReference type="Proteomes" id="UP000005238"/>
    </source>
</evidence>
<dbReference type="Proteomes" id="UP000005238">
    <property type="component" value="Unassembled WGS sequence"/>
</dbReference>
<dbReference type="EMBL" id="DS566062">
    <property type="status" value="NOT_ANNOTATED_CDS"/>
    <property type="molecule type" value="Genomic_DNA"/>
</dbReference>
<evidence type="ECO:0000313" key="1">
    <source>
        <dbReference type="EnsemblProtists" id="Phyra81894"/>
    </source>
</evidence>
<dbReference type="VEuPathDB" id="FungiDB:KRP22_13971"/>
<dbReference type="HOGENOM" id="CLU_1725940_0_0_1"/>
<dbReference type="AlphaFoldDB" id="H3GWM9"/>
<dbReference type="VEuPathDB" id="FungiDB:KRP23_11964"/>
<name>H3GWM9_PHYRM</name>
<keyword evidence="2" id="KW-1185">Reference proteome</keyword>
<reference evidence="2" key="1">
    <citation type="journal article" date="2006" name="Science">
        <title>Phytophthora genome sequences uncover evolutionary origins and mechanisms of pathogenesis.</title>
        <authorList>
            <person name="Tyler B.M."/>
            <person name="Tripathy S."/>
            <person name="Zhang X."/>
            <person name="Dehal P."/>
            <person name="Jiang R.H."/>
            <person name="Aerts A."/>
            <person name="Arredondo F.D."/>
            <person name="Baxter L."/>
            <person name="Bensasson D."/>
            <person name="Beynon J.L."/>
            <person name="Chapman J."/>
            <person name="Damasceno C.M."/>
            <person name="Dorrance A.E."/>
            <person name="Dou D."/>
            <person name="Dickerman A.W."/>
            <person name="Dubchak I.L."/>
            <person name="Garbelotto M."/>
            <person name="Gijzen M."/>
            <person name="Gordon S.G."/>
            <person name="Govers F."/>
            <person name="Grunwald N.J."/>
            <person name="Huang W."/>
            <person name="Ivors K.L."/>
            <person name="Jones R.W."/>
            <person name="Kamoun S."/>
            <person name="Krampis K."/>
            <person name="Lamour K.H."/>
            <person name="Lee M.K."/>
            <person name="McDonald W.H."/>
            <person name="Medina M."/>
            <person name="Meijer H.J."/>
            <person name="Nordberg E.K."/>
            <person name="Maclean D.J."/>
            <person name="Ospina-Giraldo M.D."/>
            <person name="Morris P.F."/>
            <person name="Phuntumart V."/>
            <person name="Putnam N.H."/>
            <person name="Rash S."/>
            <person name="Rose J.K."/>
            <person name="Sakihama Y."/>
            <person name="Salamov A.A."/>
            <person name="Savidor A."/>
            <person name="Scheuring C.F."/>
            <person name="Smith B.M."/>
            <person name="Sobral B.W."/>
            <person name="Terry A."/>
            <person name="Torto-Alalibo T.A."/>
            <person name="Win J."/>
            <person name="Xu Z."/>
            <person name="Zhang H."/>
            <person name="Grigoriev I.V."/>
            <person name="Rokhsar D.S."/>
            <person name="Boore J.L."/>
        </authorList>
    </citation>
    <scope>NUCLEOTIDE SEQUENCE [LARGE SCALE GENOMIC DNA]</scope>
    <source>
        <strain evidence="2">Pr102</strain>
    </source>
</reference>
<accession>H3GWM9</accession>
<organism evidence="1 2">
    <name type="scientific">Phytophthora ramorum</name>
    <name type="common">Sudden oak death agent</name>
    <dbReference type="NCBI Taxonomy" id="164328"/>
    <lineage>
        <taxon>Eukaryota</taxon>
        <taxon>Sar</taxon>
        <taxon>Stramenopiles</taxon>
        <taxon>Oomycota</taxon>
        <taxon>Peronosporomycetes</taxon>
        <taxon>Peronosporales</taxon>
        <taxon>Peronosporaceae</taxon>
        <taxon>Phytophthora</taxon>
    </lineage>
</organism>
<reference evidence="1" key="2">
    <citation type="submission" date="2015-06" db="UniProtKB">
        <authorList>
            <consortium name="EnsemblProtists"/>
        </authorList>
    </citation>
    <scope>IDENTIFICATION</scope>
    <source>
        <strain evidence="1">Pr102</strain>
    </source>
</reference>
<sequence>MSLLPSVGAPSALSEEKKLQARSSFPTCLLSIKMLARQTARLARAGAQRRAYSGLVNKQSHVAADQKLFATVKRPTYIKRESDGPLLTAMFVGTALGFVQIFRGEFYMATGTGKKDLGQDASNESKERDQHLREISCISKYVAAVVGANAIR</sequence>
<protein>
    <submittedName>
        <fullName evidence="1">Uncharacterized protein</fullName>
    </submittedName>
</protein>